<gene>
    <name evidence="3" type="ORF">E7203_08030</name>
</gene>
<dbReference type="InterPro" id="IPR024422">
    <property type="entry name" value="Protein_unknown_function_OB"/>
</dbReference>
<accession>A0A927WET2</accession>
<dbReference type="EMBL" id="SVCA01000006">
    <property type="protein sequence ID" value="MBE6085382.1"/>
    <property type="molecule type" value="Genomic_DNA"/>
</dbReference>
<proteinExistence type="predicted"/>
<dbReference type="Proteomes" id="UP000772151">
    <property type="component" value="Unassembled WGS sequence"/>
</dbReference>
<dbReference type="Pfam" id="PF12773">
    <property type="entry name" value="DZR"/>
    <property type="match status" value="1"/>
</dbReference>
<name>A0A927WET2_SELRU</name>
<evidence type="ECO:0000313" key="3">
    <source>
        <dbReference type="EMBL" id="MBE6085382.1"/>
    </source>
</evidence>
<organism evidence="3 4">
    <name type="scientific">Selenomonas ruminantium</name>
    <dbReference type="NCBI Taxonomy" id="971"/>
    <lineage>
        <taxon>Bacteria</taxon>
        <taxon>Bacillati</taxon>
        <taxon>Bacillota</taxon>
        <taxon>Negativicutes</taxon>
        <taxon>Selenomonadales</taxon>
        <taxon>Selenomonadaceae</taxon>
        <taxon>Selenomonas</taxon>
    </lineage>
</organism>
<reference evidence="3" key="1">
    <citation type="submission" date="2019-04" db="EMBL/GenBank/DDBJ databases">
        <title>Evolution of Biomass-Degrading Anaerobic Consortia Revealed by Metagenomics.</title>
        <authorList>
            <person name="Peng X."/>
        </authorList>
    </citation>
    <scope>NUCLEOTIDE SEQUENCE</scope>
    <source>
        <strain evidence="3">SIG242</strain>
    </source>
</reference>
<sequence length="255" mass="27475">MVLFTLLVLFLKDAKDGGIIMAKKCIKCGQELQDGADFCPECGEKQPKTVTCPKCGKSYPEGTTFCSECGNRLGEEKTASEPQSSPSIEKNFDEAADNLSKAAGGRGKLFAIMGGIIVVLIIAVIALGSGGGDSNSPSKSKGDITVKAEDMINDYIRDQGTAEKQYKDKTLTISGTVYYKGQFKNSQNYMIGIAYRSAAGKDYKILLSVKPEDVSKLNQLKDGDFIHAKGMCVGIVKQDDPTEISIQIKAEKINE</sequence>
<evidence type="ECO:0000259" key="2">
    <source>
        <dbReference type="Pfam" id="PF12773"/>
    </source>
</evidence>
<comment type="caution">
    <text evidence="3">The sequence shown here is derived from an EMBL/GenBank/DDBJ whole genome shotgun (WGS) entry which is preliminary data.</text>
</comment>
<protein>
    <submittedName>
        <fullName evidence="3">Zinc-ribbon domain-containing protein</fullName>
    </submittedName>
</protein>
<evidence type="ECO:0000313" key="4">
    <source>
        <dbReference type="Proteomes" id="UP000772151"/>
    </source>
</evidence>
<keyword evidence="1" id="KW-0812">Transmembrane</keyword>
<dbReference type="AlphaFoldDB" id="A0A927WET2"/>
<keyword evidence="1" id="KW-1133">Transmembrane helix</keyword>
<dbReference type="InterPro" id="IPR025874">
    <property type="entry name" value="DZR"/>
</dbReference>
<feature type="domain" description="DZANK-type" evidence="2">
    <location>
        <begin position="25"/>
        <end position="70"/>
    </location>
</feature>
<keyword evidence="1" id="KW-0472">Membrane</keyword>
<dbReference type="Pfam" id="PF12869">
    <property type="entry name" value="tRNA_anti-like"/>
    <property type="match status" value="1"/>
</dbReference>
<evidence type="ECO:0000256" key="1">
    <source>
        <dbReference type="SAM" id="Phobius"/>
    </source>
</evidence>
<feature type="transmembrane region" description="Helical" evidence="1">
    <location>
        <begin position="109"/>
        <end position="131"/>
    </location>
</feature>